<evidence type="ECO:0000313" key="7">
    <source>
        <dbReference type="EMBL" id="ABO51237.1"/>
    </source>
</evidence>
<dbReference type="GO" id="GO:0016740">
    <property type="term" value="F:transferase activity"/>
    <property type="evidence" value="ECO:0007669"/>
    <property type="project" value="InterPro"/>
</dbReference>
<keyword evidence="8" id="KW-1185">Reference proteome</keyword>
<organism evidence="7 8">
    <name type="scientific">Desulforamulus reducens (strain ATCC BAA-1160 / DSM 100696 / MI-1)</name>
    <name type="common">Desulfotomaculum reducens</name>
    <dbReference type="NCBI Taxonomy" id="349161"/>
    <lineage>
        <taxon>Bacteria</taxon>
        <taxon>Bacillati</taxon>
        <taxon>Bacillota</taxon>
        <taxon>Clostridia</taxon>
        <taxon>Eubacteriales</taxon>
        <taxon>Peptococcaceae</taxon>
        <taxon>Desulforamulus</taxon>
    </lineage>
</organism>
<evidence type="ECO:0000256" key="2">
    <source>
        <dbReference type="ARBA" id="ARBA00022475"/>
    </source>
</evidence>
<keyword evidence="2" id="KW-1003">Cell membrane</keyword>
<reference evidence="7 8" key="1">
    <citation type="submission" date="2007-03" db="EMBL/GenBank/DDBJ databases">
        <title>Complete sequence of Desulfotomaculum reducens MI-1.</title>
        <authorList>
            <consortium name="US DOE Joint Genome Institute"/>
            <person name="Copeland A."/>
            <person name="Lucas S."/>
            <person name="Lapidus A."/>
            <person name="Barry K."/>
            <person name="Detter J.C."/>
            <person name="Glavina del Rio T."/>
            <person name="Hammon N."/>
            <person name="Israni S."/>
            <person name="Dalin E."/>
            <person name="Tice H."/>
            <person name="Pitluck S."/>
            <person name="Sims D."/>
            <person name="Brettin T."/>
            <person name="Bruce D."/>
            <person name="Han C."/>
            <person name="Tapia R."/>
            <person name="Schmutz J."/>
            <person name="Larimer F."/>
            <person name="Land M."/>
            <person name="Hauser L."/>
            <person name="Kyrpides N."/>
            <person name="Kim E."/>
            <person name="Tebo B.M."/>
            <person name="Richardson P."/>
        </authorList>
    </citation>
    <scope>NUCLEOTIDE SEQUENCE [LARGE SCALE GENOMIC DNA]</scope>
    <source>
        <strain evidence="7 8">MI-1</strain>
    </source>
</reference>
<feature type="transmembrane region" description="Helical" evidence="6">
    <location>
        <begin position="219"/>
        <end position="235"/>
    </location>
</feature>
<evidence type="ECO:0000256" key="6">
    <source>
        <dbReference type="SAM" id="Phobius"/>
    </source>
</evidence>
<dbReference type="InterPro" id="IPR052770">
    <property type="entry name" value="Cobalt_transport_CbiQ"/>
</dbReference>
<dbReference type="PANTHER" id="PTHR43723:SF1">
    <property type="entry name" value="COBALT TRANSPORT PROTEIN CBIQ"/>
    <property type="match status" value="1"/>
</dbReference>
<evidence type="ECO:0000256" key="5">
    <source>
        <dbReference type="ARBA" id="ARBA00023136"/>
    </source>
</evidence>
<dbReference type="Proteomes" id="UP000001556">
    <property type="component" value="Chromosome"/>
</dbReference>
<evidence type="ECO:0000256" key="1">
    <source>
        <dbReference type="ARBA" id="ARBA00004651"/>
    </source>
</evidence>
<gene>
    <name evidence="7" type="ordered locus">Dred_2733</name>
</gene>
<proteinExistence type="predicted"/>
<dbReference type="EMBL" id="CP000612">
    <property type="protein sequence ID" value="ABO51237.1"/>
    <property type="molecule type" value="Genomic_DNA"/>
</dbReference>
<evidence type="ECO:0000256" key="4">
    <source>
        <dbReference type="ARBA" id="ARBA00022989"/>
    </source>
</evidence>
<feature type="transmembrane region" description="Helical" evidence="6">
    <location>
        <begin position="133"/>
        <end position="151"/>
    </location>
</feature>
<feature type="transmembrane region" description="Helical" evidence="6">
    <location>
        <begin position="50"/>
        <end position="80"/>
    </location>
</feature>
<dbReference type="InterPro" id="IPR003339">
    <property type="entry name" value="ABC/ECF_trnsptr_transmembrane"/>
</dbReference>
<protein>
    <submittedName>
        <fullName evidence="7">Cobalt ABC transporter, inner membrane subunit CbiQ</fullName>
    </submittedName>
</protein>
<dbReference type="Pfam" id="PF02361">
    <property type="entry name" value="CbiQ"/>
    <property type="match status" value="1"/>
</dbReference>
<evidence type="ECO:0000256" key="3">
    <source>
        <dbReference type="ARBA" id="ARBA00022692"/>
    </source>
</evidence>
<keyword evidence="5 6" id="KW-0472">Membrane</keyword>
<dbReference type="CDD" id="cd16914">
    <property type="entry name" value="EcfT"/>
    <property type="match status" value="1"/>
</dbReference>
<dbReference type="PROSITE" id="PS00599">
    <property type="entry name" value="AA_TRANSFER_CLASS_2"/>
    <property type="match status" value="1"/>
</dbReference>
<dbReference type="NCBIfam" id="TIGR02454">
    <property type="entry name" value="ECF_T_CbiQ"/>
    <property type="match status" value="1"/>
</dbReference>
<dbReference type="eggNOG" id="COG0619">
    <property type="taxonomic scope" value="Bacteria"/>
</dbReference>
<dbReference type="KEGG" id="drm:Dred_2733"/>
<sequence>MEKSFFAIASMVICMFANSIIVSILVMVLMAGGTIFLGKVPLRFYLRLHLLPVTFLSLGTLSVAVTTITSTDAVICYWNLLGYPLGITSENLHASLVTFSKSLGAVSCLFFLVLTTSMLDIIDLLRRIRTPELFLELMLLVYRFLFVLWDSGQKTYHAQSARLGYSSGKKGLISMGMLVSGLLLHSFRRSRELALSLDARGYNGSLKVLGKDYTYSKRNIAIICFIELFIILVAYKGRSIL</sequence>
<comment type="subcellular location">
    <subcellularLocation>
        <location evidence="1">Cell membrane</location>
        <topology evidence="1">Multi-pass membrane protein</topology>
    </subcellularLocation>
</comment>
<dbReference type="InterPro" id="IPR001917">
    <property type="entry name" value="Aminotrans_II_pyridoxalP_BS"/>
</dbReference>
<feature type="transmembrane region" description="Helical" evidence="6">
    <location>
        <begin position="100"/>
        <end position="121"/>
    </location>
</feature>
<dbReference type="STRING" id="349161.Dred_2733"/>
<dbReference type="PANTHER" id="PTHR43723">
    <property type="entry name" value="COBALT TRANSPORT PROTEIN CBIQ"/>
    <property type="match status" value="1"/>
</dbReference>
<dbReference type="GO" id="GO:0006824">
    <property type="term" value="P:cobalt ion transport"/>
    <property type="evidence" value="ECO:0007669"/>
    <property type="project" value="InterPro"/>
</dbReference>
<keyword evidence="3 6" id="KW-0812">Transmembrane</keyword>
<dbReference type="HOGENOM" id="CLU_056469_5_0_9"/>
<evidence type="ECO:0000313" key="8">
    <source>
        <dbReference type="Proteomes" id="UP000001556"/>
    </source>
</evidence>
<accession>A4J834</accession>
<feature type="transmembrane region" description="Helical" evidence="6">
    <location>
        <begin position="6"/>
        <end position="38"/>
    </location>
</feature>
<dbReference type="AlphaFoldDB" id="A4J834"/>
<name>A4J834_DESRM</name>
<dbReference type="InterPro" id="IPR012809">
    <property type="entry name" value="ECF_CbiQ"/>
</dbReference>
<keyword evidence="4 6" id="KW-1133">Transmembrane helix</keyword>
<dbReference type="GO" id="GO:0043190">
    <property type="term" value="C:ATP-binding cassette (ABC) transporter complex"/>
    <property type="evidence" value="ECO:0007669"/>
    <property type="project" value="InterPro"/>
</dbReference>